<accession>A0AAV4AST4</accession>
<sequence length="122" mass="14021">MHYNPRSYIVRLNNGTPIRRNREDLVATPKEDGTLTPSHETASPQTKQPEREVSDAGAQSVNLGQMFCVKPERNRVISGFRSSVRRRHRCGDSNLQKMSGRIRHRLCHQSPFDECAYAMKRI</sequence>
<organism evidence="2 3">
    <name type="scientific">Plakobranchus ocellatus</name>
    <dbReference type="NCBI Taxonomy" id="259542"/>
    <lineage>
        <taxon>Eukaryota</taxon>
        <taxon>Metazoa</taxon>
        <taxon>Spiralia</taxon>
        <taxon>Lophotrochozoa</taxon>
        <taxon>Mollusca</taxon>
        <taxon>Gastropoda</taxon>
        <taxon>Heterobranchia</taxon>
        <taxon>Euthyneura</taxon>
        <taxon>Panpulmonata</taxon>
        <taxon>Sacoglossa</taxon>
        <taxon>Placobranchoidea</taxon>
        <taxon>Plakobranchidae</taxon>
        <taxon>Plakobranchus</taxon>
    </lineage>
</organism>
<gene>
    <name evidence="2" type="ORF">PoB_003687700</name>
</gene>
<evidence type="ECO:0000313" key="2">
    <source>
        <dbReference type="EMBL" id="GFO10372.1"/>
    </source>
</evidence>
<dbReference type="Proteomes" id="UP000735302">
    <property type="component" value="Unassembled WGS sequence"/>
</dbReference>
<evidence type="ECO:0000256" key="1">
    <source>
        <dbReference type="SAM" id="MobiDB-lite"/>
    </source>
</evidence>
<feature type="compositionally biased region" description="Polar residues" evidence="1">
    <location>
        <begin position="35"/>
        <end position="47"/>
    </location>
</feature>
<dbReference type="AlphaFoldDB" id="A0AAV4AST4"/>
<comment type="caution">
    <text evidence="2">The sequence shown here is derived from an EMBL/GenBank/DDBJ whole genome shotgun (WGS) entry which is preliminary data.</text>
</comment>
<name>A0AAV4AST4_9GAST</name>
<feature type="region of interest" description="Disordered" evidence="1">
    <location>
        <begin position="14"/>
        <end position="58"/>
    </location>
</feature>
<evidence type="ECO:0000313" key="3">
    <source>
        <dbReference type="Proteomes" id="UP000735302"/>
    </source>
</evidence>
<proteinExistence type="predicted"/>
<dbReference type="EMBL" id="BLXT01004163">
    <property type="protein sequence ID" value="GFO10372.1"/>
    <property type="molecule type" value="Genomic_DNA"/>
</dbReference>
<keyword evidence="3" id="KW-1185">Reference proteome</keyword>
<reference evidence="2 3" key="1">
    <citation type="journal article" date="2021" name="Elife">
        <title>Chloroplast acquisition without the gene transfer in kleptoplastic sea slugs, Plakobranchus ocellatus.</title>
        <authorList>
            <person name="Maeda T."/>
            <person name="Takahashi S."/>
            <person name="Yoshida T."/>
            <person name="Shimamura S."/>
            <person name="Takaki Y."/>
            <person name="Nagai Y."/>
            <person name="Toyoda A."/>
            <person name="Suzuki Y."/>
            <person name="Arimoto A."/>
            <person name="Ishii H."/>
            <person name="Satoh N."/>
            <person name="Nishiyama T."/>
            <person name="Hasebe M."/>
            <person name="Maruyama T."/>
            <person name="Minagawa J."/>
            <person name="Obokata J."/>
            <person name="Shigenobu S."/>
        </authorList>
    </citation>
    <scope>NUCLEOTIDE SEQUENCE [LARGE SCALE GENOMIC DNA]</scope>
</reference>
<feature type="compositionally biased region" description="Basic and acidic residues" evidence="1">
    <location>
        <begin position="20"/>
        <end position="33"/>
    </location>
</feature>
<protein>
    <submittedName>
        <fullName evidence="2">Uncharacterized protein</fullName>
    </submittedName>
</protein>